<name>A0A2T5MJX1_9GAMM</name>
<dbReference type="GO" id="GO:0016020">
    <property type="term" value="C:membrane"/>
    <property type="evidence" value="ECO:0007669"/>
    <property type="project" value="TreeGrafter"/>
</dbReference>
<dbReference type="EMBL" id="QANS01000001">
    <property type="protein sequence ID" value="PTU32871.1"/>
    <property type="molecule type" value="Genomic_DNA"/>
</dbReference>
<keyword evidence="7" id="KW-1185">Reference proteome</keyword>
<comment type="cofactor">
    <cofactor evidence="1">
        <name>FMN</name>
        <dbReference type="ChEBI" id="CHEBI:58210"/>
    </cofactor>
</comment>
<accession>A0A2T5MJX1</accession>
<sequence length="200" mass="20922">MTEILVLFYSRHGSTAKLARQIARGVESVEGVRARLRTVPPVSAETEQVAPSVPDEGAVYVQHKDLKECAGLIMGSPTRFGNMAAPMKYFLDGTSGLWLSGTLAGKPAAVFTSTSTMHGGQESTLLSMMTPLFHHGMVLVGLPYTEPALSSTERGGTPYGASHVAGAGKAAQPLSKDEEALALALGKRVAEIAVKLNAAS</sequence>
<comment type="similarity">
    <text evidence="2">Belongs to the WrbA family.</text>
</comment>
<comment type="caution">
    <text evidence="6">The sequence shown here is derived from an EMBL/GenBank/DDBJ whole genome shotgun (WGS) entry which is preliminary data.</text>
</comment>
<protein>
    <submittedName>
        <fullName evidence="6">NAD(P)H-quinone oxidoreductase</fullName>
    </submittedName>
</protein>
<dbReference type="PANTHER" id="PTHR30546">
    <property type="entry name" value="FLAVODOXIN-RELATED PROTEIN WRBA-RELATED"/>
    <property type="match status" value="1"/>
</dbReference>
<dbReference type="GO" id="GO:0009055">
    <property type="term" value="F:electron transfer activity"/>
    <property type="evidence" value="ECO:0007669"/>
    <property type="project" value="InterPro"/>
</dbReference>
<evidence type="ECO:0000259" key="5">
    <source>
        <dbReference type="PROSITE" id="PS50902"/>
    </source>
</evidence>
<dbReference type="InterPro" id="IPR029039">
    <property type="entry name" value="Flavoprotein-like_sf"/>
</dbReference>
<reference evidence="6 7" key="1">
    <citation type="submission" date="2018-04" db="EMBL/GenBank/DDBJ databases">
        <title>Novel species isolated from glacier.</title>
        <authorList>
            <person name="Liu Q."/>
            <person name="Xin Y.-H."/>
        </authorList>
    </citation>
    <scope>NUCLEOTIDE SEQUENCE [LARGE SCALE GENOMIC DNA]</scope>
    <source>
        <strain evidence="6 7">GT1R17</strain>
    </source>
</reference>
<dbReference type="PROSITE" id="PS50902">
    <property type="entry name" value="FLAVODOXIN_LIKE"/>
    <property type="match status" value="1"/>
</dbReference>
<dbReference type="AlphaFoldDB" id="A0A2T5MJX1"/>
<keyword evidence="4" id="KW-0288">FMN</keyword>
<organism evidence="6 7">
    <name type="scientific">Stenotrophobium rhamnosiphilum</name>
    <dbReference type="NCBI Taxonomy" id="2029166"/>
    <lineage>
        <taxon>Bacteria</taxon>
        <taxon>Pseudomonadati</taxon>
        <taxon>Pseudomonadota</taxon>
        <taxon>Gammaproteobacteria</taxon>
        <taxon>Nevskiales</taxon>
        <taxon>Nevskiaceae</taxon>
        <taxon>Stenotrophobium</taxon>
    </lineage>
</organism>
<dbReference type="NCBIfam" id="NF002999">
    <property type="entry name" value="PRK03767.1"/>
    <property type="match status" value="1"/>
</dbReference>
<dbReference type="InterPro" id="IPR008254">
    <property type="entry name" value="Flavodoxin/NO_synth"/>
</dbReference>
<dbReference type="PROSITE" id="PS00201">
    <property type="entry name" value="FLAVODOXIN"/>
    <property type="match status" value="1"/>
</dbReference>
<dbReference type="RefSeq" id="WP_107938580.1">
    <property type="nucleotide sequence ID" value="NZ_QANS01000001.1"/>
</dbReference>
<gene>
    <name evidence="6" type="ORF">CJD38_01795</name>
</gene>
<evidence type="ECO:0000256" key="1">
    <source>
        <dbReference type="ARBA" id="ARBA00001917"/>
    </source>
</evidence>
<dbReference type="Proteomes" id="UP000244248">
    <property type="component" value="Unassembled WGS sequence"/>
</dbReference>
<dbReference type="SUPFAM" id="SSF52218">
    <property type="entry name" value="Flavoproteins"/>
    <property type="match status" value="1"/>
</dbReference>
<dbReference type="InterPro" id="IPR005025">
    <property type="entry name" value="FMN_Rdtase-like_dom"/>
</dbReference>
<evidence type="ECO:0000313" key="7">
    <source>
        <dbReference type="Proteomes" id="UP000244248"/>
    </source>
</evidence>
<evidence type="ECO:0000256" key="3">
    <source>
        <dbReference type="ARBA" id="ARBA00022630"/>
    </source>
</evidence>
<dbReference type="Pfam" id="PF03358">
    <property type="entry name" value="FMN_red"/>
    <property type="match status" value="1"/>
</dbReference>
<feature type="domain" description="Flavodoxin-like" evidence="5">
    <location>
        <begin position="4"/>
        <end position="189"/>
    </location>
</feature>
<dbReference type="GO" id="GO:0010181">
    <property type="term" value="F:FMN binding"/>
    <property type="evidence" value="ECO:0007669"/>
    <property type="project" value="InterPro"/>
</dbReference>
<dbReference type="NCBIfam" id="TIGR01755">
    <property type="entry name" value="flav_wrbA"/>
    <property type="match status" value="1"/>
</dbReference>
<dbReference type="FunFam" id="3.40.50.360:FF:000001">
    <property type="entry name" value="NAD(P)H dehydrogenase (Quinone) FQR1-like"/>
    <property type="match status" value="1"/>
</dbReference>
<dbReference type="Gene3D" id="3.40.50.360">
    <property type="match status" value="1"/>
</dbReference>
<evidence type="ECO:0000256" key="2">
    <source>
        <dbReference type="ARBA" id="ARBA00006961"/>
    </source>
</evidence>
<proteinExistence type="inferred from homology"/>
<dbReference type="GO" id="GO:0003955">
    <property type="term" value="F:NAD(P)H dehydrogenase (quinone) activity"/>
    <property type="evidence" value="ECO:0007669"/>
    <property type="project" value="InterPro"/>
</dbReference>
<dbReference type="PANTHER" id="PTHR30546:SF23">
    <property type="entry name" value="FLAVOPROTEIN-LIKE PROTEIN YCP4-RELATED"/>
    <property type="match status" value="1"/>
</dbReference>
<dbReference type="InterPro" id="IPR001226">
    <property type="entry name" value="Flavodoxin_CS"/>
</dbReference>
<dbReference type="OrthoDB" id="9801479at2"/>
<evidence type="ECO:0000313" key="6">
    <source>
        <dbReference type="EMBL" id="PTU32871.1"/>
    </source>
</evidence>
<evidence type="ECO:0000256" key="4">
    <source>
        <dbReference type="ARBA" id="ARBA00022643"/>
    </source>
</evidence>
<keyword evidence="3" id="KW-0285">Flavoprotein</keyword>
<dbReference type="InterPro" id="IPR010089">
    <property type="entry name" value="Flavoprotein_WrbA-like"/>
</dbReference>